<gene>
    <name evidence="4" type="primary">Vigan.03G112200</name>
    <name evidence="4" type="ORF">VIGAN_03112200</name>
</gene>
<dbReference type="SUPFAM" id="SSF103491">
    <property type="entry name" value="Preprotein translocase SecY subunit"/>
    <property type="match status" value="1"/>
</dbReference>
<dbReference type="InterPro" id="IPR002208">
    <property type="entry name" value="SecY/SEC61-alpha"/>
</dbReference>
<proteinExistence type="inferred from homology"/>
<name>A0A0S3RLD3_PHAAN</name>
<feature type="transmembrane region" description="Helical" evidence="3">
    <location>
        <begin position="16"/>
        <end position="34"/>
    </location>
</feature>
<reference evidence="4 5" key="1">
    <citation type="journal article" date="2015" name="Sci. Rep.">
        <title>The power of single molecule real-time sequencing technology in the de novo assembly of a eukaryotic genome.</title>
        <authorList>
            <person name="Sakai H."/>
            <person name="Naito K."/>
            <person name="Ogiso-Tanaka E."/>
            <person name="Takahashi Y."/>
            <person name="Iseki K."/>
            <person name="Muto C."/>
            <person name="Satou K."/>
            <person name="Teruya K."/>
            <person name="Shiroma A."/>
            <person name="Shimoji M."/>
            <person name="Hirano T."/>
            <person name="Itoh T."/>
            <person name="Kaga A."/>
            <person name="Tomooka N."/>
        </authorList>
    </citation>
    <scope>NUCLEOTIDE SEQUENCE [LARGE SCALE GENOMIC DNA]</scope>
    <source>
        <strain evidence="5">cv. Shumari</strain>
    </source>
</reference>
<comment type="subcellular location">
    <subcellularLocation>
        <location evidence="1">Plastid</location>
        <location evidence="1">Chloroplast thylakoid membrane</location>
        <topology evidence="1">Multi-pass membrane protein</topology>
    </subcellularLocation>
</comment>
<dbReference type="GO" id="GO:0009535">
    <property type="term" value="C:chloroplast thylakoid membrane"/>
    <property type="evidence" value="ECO:0007669"/>
    <property type="project" value="UniProtKB-SubCell"/>
</dbReference>
<dbReference type="EMBL" id="AP015036">
    <property type="protein sequence ID" value="BAT81408.1"/>
    <property type="molecule type" value="Genomic_DNA"/>
</dbReference>
<evidence type="ECO:0000256" key="2">
    <source>
        <dbReference type="RuleBase" id="RU004349"/>
    </source>
</evidence>
<dbReference type="AlphaFoldDB" id="A0A0S3RLD3"/>
<keyword evidence="3" id="KW-0472">Membrane</keyword>
<keyword evidence="3" id="KW-1133">Transmembrane helix</keyword>
<keyword evidence="5" id="KW-1185">Reference proteome</keyword>
<dbReference type="PANTHER" id="PTHR10906">
    <property type="entry name" value="SECY/SEC61-ALPHA FAMILY MEMBER"/>
    <property type="match status" value="1"/>
</dbReference>
<feature type="transmembrane region" description="Helical" evidence="3">
    <location>
        <begin position="143"/>
        <end position="161"/>
    </location>
</feature>
<dbReference type="Pfam" id="PF00344">
    <property type="entry name" value="SecY"/>
    <property type="match status" value="1"/>
</dbReference>
<evidence type="ECO:0000256" key="1">
    <source>
        <dbReference type="ARBA" id="ARBA00004454"/>
    </source>
</evidence>
<sequence>MGVAPSTTTLTPSTSPTFYIIFFYFYPSLFTLILNSKFLPIFTPAITPPNSPSLFLSPDLHPPTPDPFSSCNSCFFFLHIRLFFIIFTQPYPLFPDYHPPLSSDPFSISVWFQKKLNRYIPTTAAFGGICIVALTVLADFMGAIGSGTGILLAVTIIYQYFATF</sequence>
<comment type="similarity">
    <text evidence="2">Belongs to the SecY/SEC61-alpha family.</text>
</comment>
<dbReference type="GO" id="GO:0015031">
    <property type="term" value="P:protein transport"/>
    <property type="evidence" value="ECO:0007669"/>
    <property type="project" value="InterPro"/>
</dbReference>
<dbReference type="Proteomes" id="UP000291084">
    <property type="component" value="Chromosome 3"/>
</dbReference>
<keyword evidence="3" id="KW-0812">Transmembrane</keyword>
<protein>
    <submittedName>
        <fullName evidence="4">Uncharacterized protein</fullName>
    </submittedName>
</protein>
<evidence type="ECO:0000313" key="4">
    <source>
        <dbReference type="EMBL" id="BAT81408.1"/>
    </source>
</evidence>
<feature type="transmembrane region" description="Helical" evidence="3">
    <location>
        <begin position="119"/>
        <end position="137"/>
    </location>
</feature>
<dbReference type="InterPro" id="IPR023201">
    <property type="entry name" value="SecY_dom_sf"/>
</dbReference>
<accession>A0A0S3RLD3</accession>
<evidence type="ECO:0000313" key="5">
    <source>
        <dbReference type="Proteomes" id="UP000291084"/>
    </source>
</evidence>
<evidence type="ECO:0000256" key="3">
    <source>
        <dbReference type="SAM" id="Phobius"/>
    </source>
</evidence>
<organism evidence="4 5">
    <name type="scientific">Vigna angularis var. angularis</name>
    <dbReference type="NCBI Taxonomy" id="157739"/>
    <lineage>
        <taxon>Eukaryota</taxon>
        <taxon>Viridiplantae</taxon>
        <taxon>Streptophyta</taxon>
        <taxon>Embryophyta</taxon>
        <taxon>Tracheophyta</taxon>
        <taxon>Spermatophyta</taxon>
        <taxon>Magnoliopsida</taxon>
        <taxon>eudicotyledons</taxon>
        <taxon>Gunneridae</taxon>
        <taxon>Pentapetalae</taxon>
        <taxon>rosids</taxon>
        <taxon>fabids</taxon>
        <taxon>Fabales</taxon>
        <taxon>Fabaceae</taxon>
        <taxon>Papilionoideae</taxon>
        <taxon>50 kb inversion clade</taxon>
        <taxon>NPAAA clade</taxon>
        <taxon>indigoferoid/millettioid clade</taxon>
        <taxon>Phaseoleae</taxon>
        <taxon>Vigna</taxon>
    </lineage>
</organism>
<dbReference type="Gene3D" id="1.10.3370.10">
    <property type="entry name" value="SecY subunit domain"/>
    <property type="match status" value="1"/>
</dbReference>